<reference evidence="2" key="1">
    <citation type="submission" date="2018-07" db="EMBL/GenBank/DDBJ databases">
        <authorList>
            <person name="Quirk P.G."/>
            <person name="Krulwich T.A."/>
        </authorList>
    </citation>
    <scope>NUCLEOTIDE SEQUENCE</scope>
    <source>
        <strain evidence="2">Anand</strain>
    </source>
</reference>
<accession>A0A3B0MH96</accession>
<evidence type="ECO:0000313" key="2">
    <source>
        <dbReference type="EMBL" id="SVP89114.1"/>
    </source>
</evidence>
<dbReference type="InterPro" id="IPR003769">
    <property type="entry name" value="ClpS_core"/>
</dbReference>
<dbReference type="GO" id="GO:0030163">
    <property type="term" value="P:protein catabolic process"/>
    <property type="evidence" value="ECO:0007669"/>
    <property type="project" value="InterPro"/>
</dbReference>
<dbReference type="VEuPathDB" id="PiroplasmaDB:TA16110"/>
<dbReference type="InterPro" id="IPR022935">
    <property type="entry name" value="ClpS"/>
</dbReference>
<dbReference type="PANTHER" id="PTHR33473">
    <property type="entry name" value="ATP-DEPENDENT CLP PROTEASE ADAPTER PROTEIN CLPS1, CHLOROPLASTIC"/>
    <property type="match status" value="1"/>
</dbReference>
<dbReference type="InterPro" id="IPR014719">
    <property type="entry name" value="Ribosomal_bL12_C/ClpS-like"/>
</dbReference>
<proteinExistence type="predicted"/>
<protein>
    <submittedName>
        <fullName evidence="2">ATP-dependent Clp protease adaptor protein ClpS, putative</fullName>
    </submittedName>
</protein>
<name>A0A3B0MH96_THEAN</name>
<dbReference type="PANTHER" id="PTHR33473:SF17">
    <property type="entry name" value="ATP-DEPENDENT CLP PROTEASE ADAPTER PROTEIN CLPS1, CHLOROPLASTIC"/>
    <property type="match status" value="1"/>
</dbReference>
<dbReference type="EMBL" id="UIVT01000001">
    <property type="protein sequence ID" value="SVP89114.1"/>
    <property type="molecule type" value="Genomic_DNA"/>
</dbReference>
<dbReference type="GO" id="GO:0006508">
    <property type="term" value="P:proteolysis"/>
    <property type="evidence" value="ECO:0007669"/>
    <property type="project" value="UniProtKB-KW"/>
</dbReference>
<organism evidence="2">
    <name type="scientific">Theileria annulata</name>
    <dbReference type="NCBI Taxonomy" id="5874"/>
    <lineage>
        <taxon>Eukaryota</taxon>
        <taxon>Sar</taxon>
        <taxon>Alveolata</taxon>
        <taxon>Apicomplexa</taxon>
        <taxon>Aconoidasida</taxon>
        <taxon>Piroplasmida</taxon>
        <taxon>Theileriidae</taxon>
        <taxon>Theileria</taxon>
    </lineage>
</organism>
<keyword evidence="2" id="KW-0378">Hydrolase</keyword>
<dbReference type="GO" id="GO:0008233">
    <property type="term" value="F:peptidase activity"/>
    <property type="evidence" value="ECO:0007669"/>
    <property type="project" value="UniProtKB-KW"/>
</dbReference>
<dbReference type="Gene3D" id="3.30.1390.10">
    <property type="match status" value="1"/>
</dbReference>
<dbReference type="SUPFAM" id="SSF54736">
    <property type="entry name" value="ClpS-like"/>
    <property type="match status" value="1"/>
</dbReference>
<sequence>MQFFHKILSFNCAFVIFIQFSLAYTICSTRFLFIYRIGSNLPKHINILNAVPMPMPRPIRKSESETAKAPKVHHELLRDTVKQLKQKTHKKASPEEKEERENEVNSWRVILYNDDIHNFMYVTESISKCVPQLPLAVAHLITLEAHKNGQAEIIRTWKDKAELYCRGNKL</sequence>
<evidence type="ECO:0000259" key="1">
    <source>
        <dbReference type="Pfam" id="PF02617"/>
    </source>
</evidence>
<gene>
    <name evidence="2" type="ORF">TAT_000096600</name>
</gene>
<keyword evidence="2" id="KW-0645">Protease</keyword>
<dbReference type="Pfam" id="PF02617">
    <property type="entry name" value="ClpS"/>
    <property type="match status" value="1"/>
</dbReference>
<dbReference type="AlphaFoldDB" id="A0A3B0MH96"/>
<feature type="domain" description="Adaptor protein ClpS core" evidence="1">
    <location>
        <begin position="104"/>
        <end position="165"/>
    </location>
</feature>